<dbReference type="SMART" id="SM00439">
    <property type="entry name" value="BAH"/>
    <property type="match status" value="1"/>
</dbReference>
<dbReference type="CDD" id="cd22541">
    <property type="entry name" value="SP5_N"/>
    <property type="match status" value="1"/>
</dbReference>
<dbReference type="PROSITE" id="PS50014">
    <property type="entry name" value="BROMODOMAIN_2"/>
    <property type="match status" value="2"/>
</dbReference>
<feature type="domain" description="BAH" evidence="11">
    <location>
        <begin position="366"/>
        <end position="485"/>
    </location>
</feature>
<keyword evidence="4" id="KW-0805">Transcription regulation</keyword>
<dbReference type="PRINTS" id="PR00503">
    <property type="entry name" value="BROMODOMAIN"/>
</dbReference>
<gene>
    <name evidence="12" type="ORF">EJ06DRAFT_494951</name>
</gene>
<feature type="compositionally biased region" description="Basic and acidic residues" evidence="9">
    <location>
        <begin position="756"/>
        <end position="765"/>
    </location>
</feature>
<feature type="compositionally biased region" description="Low complexity" evidence="9">
    <location>
        <begin position="580"/>
        <end position="589"/>
    </location>
</feature>
<dbReference type="Proteomes" id="UP000799640">
    <property type="component" value="Unassembled WGS sequence"/>
</dbReference>
<feature type="compositionally biased region" description="Acidic residues" evidence="9">
    <location>
        <begin position="161"/>
        <end position="187"/>
    </location>
</feature>
<dbReference type="EMBL" id="ML996696">
    <property type="protein sequence ID" value="KAF2400080.1"/>
    <property type="molecule type" value="Genomic_DNA"/>
</dbReference>
<dbReference type="SUPFAM" id="SSF47370">
    <property type="entry name" value="Bromodomain"/>
    <property type="match status" value="2"/>
</dbReference>
<feature type="region of interest" description="Disordered" evidence="9">
    <location>
        <begin position="1"/>
        <end position="28"/>
    </location>
</feature>
<feature type="domain" description="Bromo" evidence="10">
    <location>
        <begin position="50"/>
        <end position="120"/>
    </location>
</feature>
<dbReference type="PANTHER" id="PTHR16062">
    <property type="entry name" value="SWI/SNF-RELATED"/>
    <property type="match status" value="1"/>
</dbReference>
<evidence type="ECO:0000259" key="10">
    <source>
        <dbReference type="PROSITE" id="PS50014"/>
    </source>
</evidence>
<dbReference type="Pfam" id="PF01426">
    <property type="entry name" value="BAH"/>
    <property type="match status" value="1"/>
</dbReference>
<dbReference type="FunFam" id="1.20.920.10:FF:000048">
    <property type="entry name" value="RSC complex subunit (RSC1), putative"/>
    <property type="match status" value="1"/>
</dbReference>
<feature type="compositionally biased region" description="Basic and acidic residues" evidence="9">
    <location>
        <begin position="206"/>
        <end position="221"/>
    </location>
</feature>
<keyword evidence="13" id="KW-1185">Reference proteome</keyword>
<evidence type="ECO:0000259" key="11">
    <source>
        <dbReference type="PROSITE" id="PS51038"/>
    </source>
</evidence>
<feature type="compositionally biased region" description="Pro residues" evidence="9">
    <location>
        <begin position="629"/>
        <end position="638"/>
    </location>
</feature>
<feature type="region of interest" description="Disordered" evidence="9">
    <location>
        <begin position="756"/>
        <end position="802"/>
    </location>
</feature>
<dbReference type="GO" id="GO:0016586">
    <property type="term" value="C:RSC-type complex"/>
    <property type="evidence" value="ECO:0007669"/>
    <property type="project" value="InterPro"/>
</dbReference>
<dbReference type="OrthoDB" id="1742084at2759"/>
<dbReference type="Gene3D" id="1.20.920.10">
    <property type="entry name" value="Bromodomain-like"/>
    <property type="match status" value="2"/>
</dbReference>
<keyword evidence="7" id="KW-0539">Nucleus</keyword>
<evidence type="ECO:0000256" key="4">
    <source>
        <dbReference type="ARBA" id="ARBA00023015"/>
    </source>
</evidence>
<dbReference type="InterPro" id="IPR048047">
    <property type="entry name" value="RSC1/2_bromodom"/>
</dbReference>
<evidence type="ECO:0000256" key="9">
    <source>
        <dbReference type="SAM" id="MobiDB-lite"/>
    </source>
</evidence>
<dbReference type="CDD" id="cd05522">
    <property type="entry name" value="Bromo_Rsc1_2_II"/>
    <property type="match status" value="1"/>
</dbReference>
<dbReference type="InterPro" id="IPR036427">
    <property type="entry name" value="Bromodomain-like_sf"/>
</dbReference>
<keyword evidence="6" id="KW-0804">Transcription</keyword>
<evidence type="ECO:0000256" key="7">
    <source>
        <dbReference type="ARBA" id="ARBA00023242"/>
    </source>
</evidence>
<dbReference type="SMART" id="SM00297">
    <property type="entry name" value="BROMO"/>
    <property type="match status" value="2"/>
</dbReference>
<reference evidence="12" key="1">
    <citation type="journal article" date="2020" name="Stud. Mycol.">
        <title>101 Dothideomycetes genomes: a test case for predicting lifestyles and emergence of pathogens.</title>
        <authorList>
            <person name="Haridas S."/>
            <person name="Albert R."/>
            <person name="Binder M."/>
            <person name="Bloem J."/>
            <person name="Labutti K."/>
            <person name="Salamov A."/>
            <person name="Andreopoulos B."/>
            <person name="Baker S."/>
            <person name="Barry K."/>
            <person name="Bills G."/>
            <person name="Bluhm B."/>
            <person name="Cannon C."/>
            <person name="Castanera R."/>
            <person name="Culley D."/>
            <person name="Daum C."/>
            <person name="Ezra D."/>
            <person name="Gonzalez J."/>
            <person name="Henrissat B."/>
            <person name="Kuo A."/>
            <person name="Liang C."/>
            <person name="Lipzen A."/>
            <person name="Lutzoni F."/>
            <person name="Magnuson J."/>
            <person name="Mondo S."/>
            <person name="Nolan M."/>
            <person name="Ohm R."/>
            <person name="Pangilinan J."/>
            <person name="Park H.-J."/>
            <person name="Ramirez L."/>
            <person name="Alfaro M."/>
            <person name="Sun H."/>
            <person name="Tritt A."/>
            <person name="Yoshinaga Y."/>
            <person name="Zwiers L.-H."/>
            <person name="Turgeon B."/>
            <person name="Goodwin S."/>
            <person name="Spatafora J."/>
            <person name="Crous P."/>
            <person name="Grigoriev I."/>
        </authorList>
    </citation>
    <scope>NUCLEOTIDE SEQUENCE</scope>
    <source>
        <strain evidence="12">CBS 262.69</strain>
    </source>
</reference>
<dbReference type="GO" id="GO:0006338">
    <property type="term" value="P:chromatin remodeling"/>
    <property type="evidence" value="ECO:0007669"/>
    <property type="project" value="InterPro"/>
</dbReference>
<dbReference type="AlphaFoldDB" id="A0A6G1HVN2"/>
<feature type="compositionally biased region" description="Low complexity" evidence="9">
    <location>
        <begin position="1"/>
        <end position="16"/>
    </location>
</feature>
<dbReference type="GO" id="GO:0003682">
    <property type="term" value="F:chromatin binding"/>
    <property type="evidence" value="ECO:0007669"/>
    <property type="project" value="InterPro"/>
</dbReference>
<protein>
    <submittedName>
        <fullName evidence="12">Bromodomain-containing protein</fullName>
    </submittedName>
</protein>
<evidence type="ECO:0000256" key="5">
    <source>
        <dbReference type="ARBA" id="ARBA00023117"/>
    </source>
</evidence>
<dbReference type="InterPro" id="IPR001025">
    <property type="entry name" value="BAH_dom"/>
</dbReference>
<dbReference type="Gene3D" id="2.30.30.490">
    <property type="match status" value="1"/>
</dbReference>
<feature type="compositionally biased region" description="Pro residues" evidence="9">
    <location>
        <begin position="562"/>
        <end position="579"/>
    </location>
</feature>
<dbReference type="PROSITE" id="PS51038">
    <property type="entry name" value="BAH"/>
    <property type="match status" value="1"/>
</dbReference>
<evidence type="ECO:0000256" key="8">
    <source>
        <dbReference type="PROSITE-ProRule" id="PRU00035"/>
    </source>
</evidence>
<dbReference type="PROSITE" id="PS00633">
    <property type="entry name" value="BROMODOMAIN_1"/>
    <property type="match status" value="1"/>
</dbReference>
<dbReference type="PANTHER" id="PTHR16062:SF21">
    <property type="entry name" value="CHROMATIN STRUCTURE-REMODELING COMPLEX SUBUNIT RSC1-RELATED"/>
    <property type="match status" value="1"/>
</dbReference>
<dbReference type="InterPro" id="IPR043151">
    <property type="entry name" value="BAH_sf"/>
</dbReference>
<feature type="compositionally biased region" description="Basic and acidic residues" evidence="9">
    <location>
        <begin position="17"/>
        <end position="28"/>
    </location>
</feature>
<dbReference type="FunFam" id="2.30.30.490:FF:000015">
    <property type="entry name" value="Chromatin structure-remodeling complex subunit RSC1"/>
    <property type="match status" value="1"/>
</dbReference>
<dbReference type="InterPro" id="IPR037382">
    <property type="entry name" value="Rsc/polybromo"/>
</dbReference>
<evidence type="ECO:0000256" key="2">
    <source>
        <dbReference type="ARBA" id="ARBA00022737"/>
    </source>
</evidence>
<dbReference type="CDD" id="cd04369">
    <property type="entry name" value="Bromodomain"/>
    <property type="match status" value="1"/>
</dbReference>
<dbReference type="Pfam" id="PF00439">
    <property type="entry name" value="Bromodomain"/>
    <property type="match status" value="2"/>
</dbReference>
<feature type="domain" description="Bromo" evidence="10">
    <location>
        <begin position="253"/>
        <end position="323"/>
    </location>
</feature>
<name>A0A6G1HVN2_9PEZI</name>
<dbReference type="InterPro" id="IPR001487">
    <property type="entry name" value="Bromodomain"/>
</dbReference>
<evidence type="ECO:0000313" key="13">
    <source>
        <dbReference type="Proteomes" id="UP000799640"/>
    </source>
</evidence>
<organism evidence="12 13">
    <name type="scientific">Trichodelitschia bisporula</name>
    <dbReference type="NCBI Taxonomy" id="703511"/>
    <lineage>
        <taxon>Eukaryota</taxon>
        <taxon>Fungi</taxon>
        <taxon>Dikarya</taxon>
        <taxon>Ascomycota</taxon>
        <taxon>Pezizomycotina</taxon>
        <taxon>Dothideomycetes</taxon>
        <taxon>Dothideomycetes incertae sedis</taxon>
        <taxon>Phaeotrichales</taxon>
        <taxon>Phaeotrichaceae</taxon>
        <taxon>Trichodelitschia</taxon>
    </lineage>
</organism>
<proteinExistence type="predicted"/>
<dbReference type="CDD" id="cd04717">
    <property type="entry name" value="BAH_polybromo"/>
    <property type="match status" value="1"/>
</dbReference>
<keyword evidence="5 8" id="KW-0103">Bromodomain</keyword>
<sequence>MADPAESTSPVPTTETPARDDASKKSVVTDEEWRAMQDILNAIYAYRTEEGDDPSKLFHRKVNRRLLPDYYTVIKEPMAMSTVKAKIANREYKKFSEFVRDFALISHNAQVYNLPESQAYLDALTIKDLLEKELKKLVESKLITEEVAKLPFLGEIPPQDDAPEEAEEEEEEEEDDEDDEEPDDSDDEGARKKRKRASRVGVAKGEAVKTESKKAPEDPDTRKKRGRPPRVDTPMEARIKAVMKGLRKYKTDDGQLLITDFERLPEKAAMPEYFAEIKNPIALDVIKKKLKRKKYTSLDQFMKDLELMFDNAKAYNTDESQIYKDAVFLQKEARAMADAEKKKPDTEYVMEDGRLPMPDGIHYNGELWKVGDWVHLQNANDLTKPIVAQIYRTWQDQQGHKWINACWYYRPEQTVHRFDRHFYENEVVKTGQYRDHPVDEIVDRCFVMFFTRFNKGRPRNFPTDKEIYVCESRYNEEKHKLNKIKTWASCLPDEVRDKDYEMDLFEVPKKMKKVPSPIKFLFKEGEQKETDDLPKPVWGAPNAPPRVGAVHCRPRDEKESPPPEPTPTPPPPPPVPAPRPISSAPPIAVQPVHQQLQAASPAPIHPAPTPGFTPAHASHYHGHSASPAPLQPMPPTPFTPHQQPFAPQPIAPTPMAHIQPTPAPGYGPTSTPMTGIPMRQAHKAPTPVEVYHLPDQANASIPPEIRQQFQTDDQGRVLFFTAPPRPPPQMVTIRGTRLAHTPKYLAWRAEKEIEARKAGEKRKAEEEEQRVQPPPAKKARFEEEPQPEQPQPEPQTKEELEQLARKHFAKLYVEGIENLYKAEYGLGDDDKQYLRAMLADVDNLIERQKKWKAKEEAYEATNKKYEENAAKRIAATKKARAAAAEE</sequence>
<keyword evidence="3" id="KW-0156">Chromatin regulator</keyword>
<dbReference type="GO" id="GO:0006368">
    <property type="term" value="P:transcription elongation by RNA polymerase II"/>
    <property type="evidence" value="ECO:0007669"/>
    <property type="project" value="TreeGrafter"/>
</dbReference>
<evidence type="ECO:0000313" key="12">
    <source>
        <dbReference type="EMBL" id="KAF2400080.1"/>
    </source>
</evidence>
<keyword evidence="2" id="KW-0677">Repeat</keyword>
<feature type="region of interest" description="Disordered" evidence="9">
    <location>
        <begin position="526"/>
        <end position="672"/>
    </location>
</feature>
<dbReference type="InterPro" id="IPR018359">
    <property type="entry name" value="Bromodomain_CS"/>
</dbReference>
<evidence type="ECO:0000256" key="6">
    <source>
        <dbReference type="ARBA" id="ARBA00023163"/>
    </source>
</evidence>
<evidence type="ECO:0000256" key="1">
    <source>
        <dbReference type="ARBA" id="ARBA00004123"/>
    </source>
</evidence>
<feature type="region of interest" description="Disordered" evidence="9">
    <location>
        <begin position="152"/>
        <end position="234"/>
    </location>
</feature>
<evidence type="ECO:0000256" key="3">
    <source>
        <dbReference type="ARBA" id="ARBA00022853"/>
    </source>
</evidence>
<accession>A0A6G1HVN2</accession>
<comment type="subcellular location">
    <subcellularLocation>
        <location evidence="1">Nucleus</location>
    </subcellularLocation>
</comment>